<comment type="similarity">
    <text evidence="2">Belongs to the VKOR family.</text>
</comment>
<feature type="transmembrane region" description="Helical" evidence="10">
    <location>
        <begin position="767"/>
        <end position="784"/>
    </location>
</feature>
<evidence type="ECO:0000256" key="3">
    <source>
        <dbReference type="ARBA" id="ARBA00022692"/>
    </source>
</evidence>
<keyword evidence="4" id="KW-0874">Quinone</keyword>
<feature type="transmembrane region" description="Helical" evidence="10">
    <location>
        <begin position="538"/>
        <end position="558"/>
    </location>
</feature>
<feature type="domain" description="NAD-dependent epimerase/dehydratase" evidence="11">
    <location>
        <begin position="10"/>
        <end position="232"/>
    </location>
</feature>
<gene>
    <name evidence="14" type="ORF">C725_1255</name>
</gene>
<dbReference type="PANTHER" id="PTHR43245">
    <property type="entry name" value="BIFUNCTIONAL POLYMYXIN RESISTANCE PROTEIN ARNA"/>
    <property type="match status" value="1"/>
</dbReference>
<feature type="transmembrane region" description="Helical" evidence="10">
    <location>
        <begin position="654"/>
        <end position="676"/>
    </location>
</feature>
<keyword evidence="8" id="KW-1015">Disulfide bond</keyword>
<protein>
    <recommendedName>
        <fullName evidence="16">DNA polymerase III subunit epsilon</fullName>
    </recommendedName>
</protein>
<evidence type="ECO:0000256" key="7">
    <source>
        <dbReference type="ARBA" id="ARBA00023136"/>
    </source>
</evidence>
<feature type="transmembrane region" description="Helical" evidence="10">
    <location>
        <begin position="811"/>
        <end position="828"/>
    </location>
</feature>
<evidence type="ECO:0000256" key="8">
    <source>
        <dbReference type="ARBA" id="ARBA00023157"/>
    </source>
</evidence>
<evidence type="ECO:0000256" key="4">
    <source>
        <dbReference type="ARBA" id="ARBA00022719"/>
    </source>
</evidence>
<feature type="transmembrane region" description="Helical" evidence="10">
    <location>
        <begin position="733"/>
        <end position="755"/>
    </location>
</feature>
<evidence type="ECO:0000313" key="15">
    <source>
        <dbReference type="Proteomes" id="UP000011717"/>
    </source>
</evidence>
<feature type="transmembrane region" description="Helical" evidence="10">
    <location>
        <begin position="390"/>
        <end position="410"/>
    </location>
</feature>
<feature type="transmembrane region" description="Helical" evidence="10">
    <location>
        <begin position="594"/>
        <end position="615"/>
    </location>
</feature>
<dbReference type="InterPro" id="IPR036291">
    <property type="entry name" value="NAD(P)-bd_dom_sf"/>
</dbReference>
<dbReference type="AlphaFoldDB" id="M2T9V9"/>
<feature type="domain" description="SPW repeat-containing integral membrane" evidence="12">
    <location>
        <begin position="432"/>
        <end position="507"/>
    </location>
</feature>
<evidence type="ECO:0000256" key="2">
    <source>
        <dbReference type="ARBA" id="ARBA00006214"/>
    </source>
</evidence>
<evidence type="ECO:0008006" key="16">
    <source>
        <dbReference type="Google" id="ProtNLM"/>
    </source>
</evidence>
<dbReference type="InterPro" id="IPR001509">
    <property type="entry name" value="Epimerase_deHydtase"/>
</dbReference>
<proteinExistence type="inferred from homology"/>
<dbReference type="RefSeq" id="WP_008601018.1">
    <property type="nucleotide sequence ID" value="NZ_AMRV01000003.1"/>
</dbReference>
<feature type="transmembrane region" description="Helical" evidence="10">
    <location>
        <begin position="498"/>
        <end position="517"/>
    </location>
</feature>
<feature type="transmembrane region" description="Helical" evidence="10">
    <location>
        <begin position="469"/>
        <end position="486"/>
    </location>
</feature>
<keyword evidence="15" id="KW-1185">Reference proteome</keyword>
<dbReference type="Pfam" id="PF03779">
    <property type="entry name" value="SPW"/>
    <property type="match status" value="2"/>
</dbReference>
<comment type="subcellular location">
    <subcellularLocation>
        <location evidence="1">Membrane</location>
        <topology evidence="1">Multi-pass membrane protein</topology>
    </subcellularLocation>
</comment>
<evidence type="ECO:0000256" key="5">
    <source>
        <dbReference type="ARBA" id="ARBA00022989"/>
    </source>
</evidence>
<feature type="transmembrane region" description="Helical" evidence="10">
    <location>
        <begin position="627"/>
        <end position="648"/>
    </location>
</feature>
<dbReference type="Proteomes" id="UP000011717">
    <property type="component" value="Unassembled WGS sequence"/>
</dbReference>
<keyword evidence="6" id="KW-0560">Oxidoreductase</keyword>
<evidence type="ECO:0000259" key="12">
    <source>
        <dbReference type="Pfam" id="PF03779"/>
    </source>
</evidence>
<dbReference type="OrthoDB" id="9814124at2"/>
<comment type="caution">
    <text evidence="14">The sequence shown here is derived from an EMBL/GenBank/DDBJ whole genome shotgun (WGS) entry which is preliminary data.</text>
</comment>
<evidence type="ECO:0000313" key="14">
    <source>
        <dbReference type="EMBL" id="EMD83354.1"/>
    </source>
</evidence>
<organism evidence="14 15">
    <name type="scientific">Pacificimonas flava</name>
    <dbReference type="NCBI Taxonomy" id="1234595"/>
    <lineage>
        <taxon>Bacteria</taxon>
        <taxon>Pseudomonadati</taxon>
        <taxon>Pseudomonadota</taxon>
        <taxon>Alphaproteobacteria</taxon>
        <taxon>Sphingomonadales</taxon>
        <taxon>Sphingosinicellaceae</taxon>
        <taxon>Pacificimonas</taxon>
    </lineage>
</organism>
<dbReference type="GO" id="GO:0016491">
    <property type="term" value="F:oxidoreductase activity"/>
    <property type="evidence" value="ECO:0007669"/>
    <property type="project" value="UniProtKB-KW"/>
</dbReference>
<evidence type="ECO:0000256" key="6">
    <source>
        <dbReference type="ARBA" id="ARBA00023002"/>
    </source>
</evidence>
<dbReference type="EMBL" id="AMRV01000003">
    <property type="protein sequence ID" value="EMD83354.1"/>
    <property type="molecule type" value="Genomic_DNA"/>
</dbReference>
<keyword evidence="9" id="KW-0676">Redox-active center</keyword>
<dbReference type="Gene3D" id="1.20.1440.130">
    <property type="entry name" value="VKOR domain"/>
    <property type="match status" value="1"/>
</dbReference>
<evidence type="ECO:0000256" key="9">
    <source>
        <dbReference type="ARBA" id="ARBA00023284"/>
    </source>
</evidence>
<evidence type="ECO:0000256" key="1">
    <source>
        <dbReference type="ARBA" id="ARBA00004141"/>
    </source>
</evidence>
<dbReference type="InterPro" id="IPR038354">
    <property type="entry name" value="VKOR_sf"/>
</dbReference>
<sequence>MAEPDDKPVVIVTGSSGFIGSAVVKTLSAHYQVVAFDRDTPPHPPAEAECVCFDITDQSSIEAAMRRVRTAYGDHIASVVHLAAYFDLSGEPSPKYDEVTVEGTRRLLKGLQSFDVDQFVFTSTMLVHAPTQRGCPIDETAPLDASLPYRESKLRTEQVVREERGDIKAVFMRPAGIYDDTGSSAFLTQQIARIYEKRATSRVYPGDLGAGQPYLHLDDLLDAVERIVERRASLPAEWPVLLGEKQVMSFGEMQKTLGRLIHDEDWKTLSVPAAAAKAGAWAENEIFEEDAFIRPWMVDISNDHYELNLADAEEKLGWTATRNIRTALPVIVEGLKNDPYRWYRKNKLNAARVADTKVLGAEPGQQDVAARAEMMDEHANSMRRMHFGNLWVHWLTMALGLWLATTPFVYGTFGQTEFTSSVLAVTQDRNLWAPQFRSELTAWNDLATGLLIMVFAGCSLSARGGWAQWANALLSIWLLGAPLLFWTPNAGVYANDTLIGALVIALTILIPMMPGMAPEGMMDDTDVPPGWSYSPSTYVQRIPIIILGAVGFFLSRILTAYQLGHIDMVWEPFFASPGSLNGTEYIITSEVSKAWPVADGGLGAMSYMFEILMGVMGSRARWRTMPWMVTLFGIVVVPLGVISIYFIIIQPIVIGTYCTICLLAAAAMLVMIPYSLDELVAMGQFLAWNTRRGRPFWRAFFRGDALPGGTKDHRPGFEAPVARTFLNAARGVTVPWTLVCSAILGILLMFSRVILDTAPPLADSDHFVGAMILTIAVIATAEVARPIRFLNCFFGLWLVAAPWIMEGGALANILAGSITGLLVIALSLPRGQRSGEHYGTWDRFIV</sequence>
<dbReference type="Pfam" id="PF07884">
    <property type="entry name" value="VKOR"/>
    <property type="match status" value="1"/>
</dbReference>
<feature type="domain" description="Vitamin K epoxide reductase" evidence="13">
    <location>
        <begin position="543"/>
        <end position="675"/>
    </location>
</feature>
<dbReference type="Gene3D" id="3.40.50.720">
    <property type="entry name" value="NAD(P)-binding Rossmann-like Domain"/>
    <property type="match status" value="1"/>
</dbReference>
<reference evidence="14 15" key="1">
    <citation type="journal article" date="2013" name="Genome Announc.">
        <title>Draft Genome Sequence of Strain JLT2015T, Belonging to the Family Sphingomonadaceae of the Alphaproteobacteria.</title>
        <authorList>
            <person name="Tang K."/>
            <person name="Liu K."/>
            <person name="Li S."/>
            <person name="Jiao N."/>
        </authorList>
    </citation>
    <scope>NUCLEOTIDE SEQUENCE [LARGE SCALE GENOMIC DNA]</scope>
    <source>
        <strain evidence="14 15">JLT2015</strain>
    </source>
</reference>
<name>M2T9V9_9SPHN</name>
<keyword evidence="3 10" id="KW-0812">Transmembrane</keyword>
<dbReference type="PATRIC" id="fig|1234595.3.peg.1259"/>
<keyword evidence="7 10" id="KW-0472">Membrane</keyword>
<dbReference type="InterPro" id="IPR012932">
    <property type="entry name" value="VKOR"/>
</dbReference>
<dbReference type="SUPFAM" id="SSF51735">
    <property type="entry name" value="NAD(P)-binding Rossmann-fold domains"/>
    <property type="match status" value="1"/>
</dbReference>
<dbReference type="InterPro" id="IPR050177">
    <property type="entry name" value="Lipid_A_modif_metabolic_enz"/>
</dbReference>
<evidence type="ECO:0000256" key="10">
    <source>
        <dbReference type="SAM" id="Phobius"/>
    </source>
</evidence>
<dbReference type="Pfam" id="PF01370">
    <property type="entry name" value="Epimerase"/>
    <property type="match status" value="1"/>
</dbReference>
<dbReference type="InterPro" id="IPR005530">
    <property type="entry name" value="SPW"/>
</dbReference>
<feature type="domain" description="SPW repeat-containing integral membrane" evidence="12">
    <location>
        <begin position="736"/>
        <end position="828"/>
    </location>
</feature>
<dbReference type="GO" id="GO:0016020">
    <property type="term" value="C:membrane"/>
    <property type="evidence" value="ECO:0007669"/>
    <property type="project" value="UniProtKB-SubCell"/>
</dbReference>
<accession>M2T9V9</accession>
<evidence type="ECO:0000259" key="11">
    <source>
        <dbReference type="Pfam" id="PF01370"/>
    </source>
</evidence>
<keyword evidence="5 10" id="KW-1133">Transmembrane helix</keyword>
<evidence type="ECO:0000259" key="13">
    <source>
        <dbReference type="Pfam" id="PF07884"/>
    </source>
</evidence>
<dbReference type="CDD" id="cd12919">
    <property type="entry name" value="VKOR_2"/>
    <property type="match status" value="1"/>
</dbReference>
<dbReference type="GO" id="GO:0048038">
    <property type="term" value="F:quinone binding"/>
    <property type="evidence" value="ECO:0007669"/>
    <property type="project" value="UniProtKB-KW"/>
</dbReference>